<organism evidence="2">
    <name type="scientific">viral metagenome</name>
    <dbReference type="NCBI Taxonomy" id="1070528"/>
    <lineage>
        <taxon>unclassified sequences</taxon>
        <taxon>metagenomes</taxon>
        <taxon>organismal metagenomes</taxon>
    </lineage>
</organism>
<proteinExistence type="predicted"/>
<accession>A0A6C0IMQ9</accession>
<feature type="compositionally biased region" description="Low complexity" evidence="1">
    <location>
        <begin position="261"/>
        <end position="286"/>
    </location>
</feature>
<dbReference type="GO" id="GO:0005634">
    <property type="term" value="C:nucleus"/>
    <property type="evidence" value="ECO:0007669"/>
    <property type="project" value="TreeGrafter"/>
</dbReference>
<name>A0A6C0IMQ9_9ZZZZ</name>
<feature type="region of interest" description="Disordered" evidence="1">
    <location>
        <begin position="258"/>
        <end position="310"/>
    </location>
</feature>
<dbReference type="GO" id="GO:0035556">
    <property type="term" value="P:intracellular signal transduction"/>
    <property type="evidence" value="ECO:0007669"/>
    <property type="project" value="TreeGrafter"/>
</dbReference>
<dbReference type="GO" id="GO:0072354">
    <property type="term" value="F:histone H3T3 kinase activity"/>
    <property type="evidence" value="ECO:0007669"/>
    <property type="project" value="TreeGrafter"/>
</dbReference>
<dbReference type="Gene3D" id="1.10.510.10">
    <property type="entry name" value="Transferase(Phosphotransferase) domain 1"/>
    <property type="match status" value="1"/>
</dbReference>
<sequence length="559" mass="65528">MSRFSLQVIEDIERNLSDLNTSNFHKEDKEYPQHLMENIQEFIPIYNRFLDDCSDNTHTNVSLNHRYHMVSGNNLYDTKDKQTVERNFFVKYSPLLDPLRYLIGKYDNCGEHIRILPSAKKKHAISKFDDVNNCAYTDGFFYYLSSRLQEQYYFPHGIDYYGSYLAIQKYYKINVEEDLEYLSNSHFFNENINKRFVLTNNEYETYGGSCKNKEPLKIAKTLKHNITSCSLEAISLPHQPNEKEEHSDELIYENAEHTHNTTPESGASSETSETNSSLNNSSGTSENENEDEWETEDDENTEDSSPYSSIEETHAIIYDYPVQVICLEKCDNTLDNLFENNQINEENGACTLFQIVMILLCYQKVFHFTHNDLHTNNIMYNETEDADLYYKYKNQYYKVPTHGKLFKLIDFGRSIYKFDGKAFCSDSFAPSGDASSQYNCEPYMNEEKPRIDPNMSFDLCRLGCSIYDFIIHDSDDKEYNELQRTIKRWCTDDNGKNVLYKKNGDDRYPNFKLYKMIARTVHAHTPEEQLQCDYFKQFACEKPDGSCEIIDIDSMVYHG</sequence>
<reference evidence="2" key="1">
    <citation type="journal article" date="2020" name="Nature">
        <title>Giant virus diversity and host interactions through global metagenomics.</title>
        <authorList>
            <person name="Schulz F."/>
            <person name="Roux S."/>
            <person name="Paez-Espino D."/>
            <person name="Jungbluth S."/>
            <person name="Walsh D.A."/>
            <person name="Denef V.J."/>
            <person name="McMahon K.D."/>
            <person name="Konstantinidis K.T."/>
            <person name="Eloe-Fadrosh E.A."/>
            <person name="Kyrpides N.C."/>
            <person name="Woyke T."/>
        </authorList>
    </citation>
    <scope>NUCLEOTIDE SEQUENCE</scope>
    <source>
        <strain evidence="2">GVMAG-M-3300023210-19</strain>
    </source>
</reference>
<dbReference type="GO" id="GO:0005737">
    <property type="term" value="C:cytoplasm"/>
    <property type="evidence" value="ECO:0007669"/>
    <property type="project" value="TreeGrafter"/>
</dbReference>
<evidence type="ECO:0000313" key="2">
    <source>
        <dbReference type="EMBL" id="QHT93167.1"/>
    </source>
</evidence>
<dbReference type="EMBL" id="MN740201">
    <property type="protein sequence ID" value="QHT93167.1"/>
    <property type="molecule type" value="Genomic_DNA"/>
</dbReference>
<feature type="compositionally biased region" description="Acidic residues" evidence="1">
    <location>
        <begin position="287"/>
        <end position="302"/>
    </location>
</feature>
<protein>
    <recommendedName>
        <fullName evidence="3">Protein kinase domain-containing protein</fullName>
    </recommendedName>
</protein>
<dbReference type="InterPro" id="IPR011009">
    <property type="entry name" value="Kinase-like_dom_sf"/>
</dbReference>
<dbReference type="PANTHER" id="PTHR24419:SF18">
    <property type="entry name" value="SERINE_THREONINE-PROTEIN KINASE HASPIN"/>
    <property type="match status" value="1"/>
</dbReference>
<dbReference type="SUPFAM" id="SSF56112">
    <property type="entry name" value="Protein kinase-like (PK-like)"/>
    <property type="match status" value="1"/>
</dbReference>
<dbReference type="GO" id="GO:0000278">
    <property type="term" value="P:mitotic cell cycle"/>
    <property type="evidence" value="ECO:0007669"/>
    <property type="project" value="TreeGrafter"/>
</dbReference>
<evidence type="ECO:0000256" key="1">
    <source>
        <dbReference type="SAM" id="MobiDB-lite"/>
    </source>
</evidence>
<evidence type="ECO:0008006" key="3">
    <source>
        <dbReference type="Google" id="ProtNLM"/>
    </source>
</evidence>
<dbReference type="PANTHER" id="PTHR24419">
    <property type="entry name" value="INTERLEUKIN-1 RECEPTOR-ASSOCIATED KINASE"/>
    <property type="match status" value="1"/>
</dbReference>
<dbReference type="AlphaFoldDB" id="A0A6C0IMQ9"/>